<proteinExistence type="inferred from homology"/>
<dbReference type="PROSITE" id="PS00670">
    <property type="entry name" value="D_2_HYDROXYACID_DH_2"/>
    <property type="match status" value="1"/>
</dbReference>
<sequence>MDEGARLPRAARAHLPRAVCRTAPEGRAVITIVCLERDAVGARFRAPDLPHRWIEYPATEQADVAERLAGAQVAIINKLRLGEAELAALPDLRMVAVAATGADNIDLAACRARGIVVSNVRGYAVDSVPEHALLLMLALRRRLLDYVADVRAGRWARCENFSFFDHPIVDLAGSTLGIVGHGGLGQGVARLGTAFGMRVLLAERRGAAVPRSGHTAFDEVLAQADVLSLHCPLDDATRGLIGAAELARMRPSAILVNTSRGGLVDEAALADALRAGRLAGAATDVLSAEPPRDGNPLLAPDIPNLIVTPHVAWASAQAMQRLADQVIANIEAYAAGAPRNRLY</sequence>
<dbReference type="InterPro" id="IPR006140">
    <property type="entry name" value="D-isomer_DH_NAD-bd"/>
</dbReference>
<dbReference type="InterPro" id="IPR050418">
    <property type="entry name" value="D-iso_2-hydroxyacid_DH_PdxB"/>
</dbReference>
<comment type="caution">
    <text evidence="7">The sequence shown here is derived from an EMBL/GenBank/DDBJ whole genome shotgun (WGS) entry which is preliminary data.</text>
</comment>
<dbReference type="PANTHER" id="PTHR43761">
    <property type="entry name" value="D-ISOMER SPECIFIC 2-HYDROXYACID DEHYDROGENASE FAMILY PROTEIN (AFU_ORTHOLOGUE AFUA_1G13630)"/>
    <property type="match status" value="1"/>
</dbReference>
<dbReference type="EMBL" id="SSOD01000017">
    <property type="protein sequence ID" value="THF57696.1"/>
    <property type="molecule type" value="Genomic_DNA"/>
</dbReference>
<evidence type="ECO:0000313" key="7">
    <source>
        <dbReference type="EMBL" id="THF57696.1"/>
    </source>
</evidence>
<name>A0A4S4AF53_9RHOO</name>
<dbReference type="GO" id="GO:0016616">
    <property type="term" value="F:oxidoreductase activity, acting on the CH-OH group of donors, NAD or NADP as acceptor"/>
    <property type="evidence" value="ECO:0007669"/>
    <property type="project" value="InterPro"/>
</dbReference>
<evidence type="ECO:0000259" key="5">
    <source>
        <dbReference type="Pfam" id="PF00389"/>
    </source>
</evidence>
<reference evidence="7 8" key="1">
    <citation type="submission" date="2019-04" db="EMBL/GenBank/DDBJ databases">
        <title>Azoarcus rhizosphaerae sp. nov. isolated from rhizosphere of Ficus religiosa.</title>
        <authorList>
            <person name="Lin S.-Y."/>
            <person name="Hameed A."/>
            <person name="Hsu Y.-H."/>
            <person name="Young C.-C."/>
        </authorList>
    </citation>
    <scope>NUCLEOTIDE SEQUENCE [LARGE SCALE GENOMIC DNA]</scope>
    <source>
        <strain evidence="7 8">CC-YHH848</strain>
    </source>
</reference>
<dbReference type="Pfam" id="PF00389">
    <property type="entry name" value="2-Hacid_dh"/>
    <property type="match status" value="1"/>
</dbReference>
<dbReference type="PROSITE" id="PS00671">
    <property type="entry name" value="D_2_HYDROXYACID_DH_3"/>
    <property type="match status" value="1"/>
</dbReference>
<dbReference type="GO" id="GO:0051287">
    <property type="term" value="F:NAD binding"/>
    <property type="evidence" value="ECO:0007669"/>
    <property type="project" value="InterPro"/>
</dbReference>
<evidence type="ECO:0000256" key="3">
    <source>
        <dbReference type="ARBA" id="ARBA00023027"/>
    </source>
</evidence>
<protein>
    <submittedName>
        <fullName evidence="7">D-2-hydroxyacid dehydrogenase</fullName>
    </submittedName>
</protein>
<dbReference type="InterPro" id="IPR006139">
    <property type="entry name" value="D-isomer_2_OHA_DH_cat_dom"/>
</dbReference>
<dbReference type="AlphaFoldDB" id="A0A4S4AF53"/>
<feature type="domain" description="D-isomer specific 2-hydroxyacid dehydrogenase catalytic" evidence="5">
    <location>
        <begin position="58"/>
        <end position="340"/>
    </location>
</feature>
<dbReference type="PANTHER" id="PTHR43761:SF1">
    <property type="entry name" value="D-ISOMER SPECIFIC 2-HYDROXYACID DEHYDROGENASE CATALYTIC DOMAIN-CONTAINING PROTEIN-RELATED"/>
    <property type="match status" value="1"/>
</dbReference>
<dbReference type="CDD" id="cd12162">
    <property type="entry name" value="2-Hacid_dh_4"/>
    <property type="match status" value="1"/>
</dbReference>
<keyword evidence="2 4" id="KW-0560">Oxidoreductase</keyword>
<keyword evidence="8" id="KW-1185">Reference proteome</keyword>
<accession>A0A4S4AF53</accession>
<evidence type="ECO:0000256" key="1">
    <source>
        <dbReference type="ARBA" id="ARBA00005854"/>
    </source>
</evidence>
<evidence type="ECO:0000256" key="2">
    <source>
        <dbReference type="ARBA" id="ARBA00023002"/>
    </source>
</evidence>
<dbReference type="InterPro" id="IPR029753">
    <property type="entry name" value="D-isomer_DH_CS"/>
</dbReference>
<dbReference type="Proteomes" id="UP000307956">
    <property type="component" value="Unassembled WGS sequence"/>
</dbReference>
<organism evidence="7 8">
    <name type="scientific">Pseudothauera rhizosphaerae</name>
    <dbReference type="NCBI Taxonomy" id="2565932"/>
    <lineage>
        <taxon>Bacteria</taxon>
        <taxon>Pseudomonadati</taxon>
        <taxon>Pseudomonadota</taxon>
        <taxon>Betaproteobacteria</taxon>
        <taxon>Rhodocyclales</taxon>
        <taxon>Zoogloeaceae</taxon>
        <taxon>Pseudothauera</taxon>
    </lineage>
</organism>
<gene>
    <name evidence="7" type="ORF">E6O51_17870</name>
</gene>
<dbReference type="OrthoDB" id="9805416at2"/>
<evidence type="ECO:0000259" key="6">
    <source>
        <dbReference type="Pfam" id="PF02826"/>
    </source>
</evidence>
<evidence type="ECO:0000256" key="4">
    <source>
        <dbReference type="RuleBase" id="RU003719"/>
    </source>
</evidence>
<dbReference type="SUPFAM" id="SSF52283">
    <property type="entry name" value="Formate/glycerate dehydrogenase catalytic domain-like"/>
    <property type="match status" value="1"/>
</dbReference>
<dbReference type="SUPFAM" id="SSF51735">
    <property type="entry name" value="NAD(P)-binding Rossmann-fold domains"/>
    <property type="match status" value="1"/>
</dbReference>
<dbReference type="Pfam" id="PF02826">
    <property type="entry name" value="2-Hacid_dh_C"/>
    <property type="match status" value="1"/>
</dbReference>
<dbReference type="Gene3D" id="3.40.50.720">
    <property type="entry name" value="NAD(P)-binding Rossmann-like Domain"/>
    <property type="match status" value="2"/>
</dbReference>
<evidence type="ECO:0000313" key="8">
    <source>
        <dbReference type="Proteomes" id="UP000307956"/>
    </source>
</evidence>
<keyword evidence="3" id="KW-0520">NAD</keyword>
<dbReference type="InterPro" id="IPR036291">
    <property type="entry name" value="NAD(P)-bd_dom_sf"/>
</dbReference>
<feature type="domain" description="D-isomer specific 2-hydroxyacid dehydrogenase NAD-binding" evidence="6">
    <location>
        <begin position="134"/>
        <end position="312"/>
    </location>
</feature>
<comment type="similarity">
    <text evidence="1 4">Belongs to the D-isomer specific 2-hydroxyacid dehydrogenase family.</text>
</comment>